<evidence type="ECO:0000313" key="10">
    <source>
        <dbReference type="Proteomes" id="UP000307440"/>
    </source>
</evidence>
<dbReference type="PANTHER" id="PTHR23149">
    <property type="entry name" value="G PATCH DOMAIN CONTAINING PROTEIN"/>
    <property type="match status" value="1"/>
</dbReference>
<feature type="compositionally biased region" description="Basic and acidic residues" evidence="7">
    <location>
        <begin position="427"/>
        <end position="442"/>
    </location>
</feature>
<feature type="region of interest" description="Disordered" evidence="7">
    <location>
        <begin position="296"/>
        <end position="337"/>
    </location>
</feature>
<accession>A0A5C3KSU0</accession>
<keyword evidence="4" id="KW-0539">Nucleus</keyword>
<evidence type="ECO:0000313" key="9">
    <source>
        <dbReference type="EMBL" id="TFK23679.1"/>
    </source>
</evidence>
<feature type="compositionally biased region" description="Basic residues" evidence="7">
    <location>
        <begin position="443"/>
        <end position="454"/>
    </location>
</feature>
<dbReference type="Pfam" id="PF01585">
    <property type="entry name" value="G-patch"/>
    <property type="match status" value="1"/>
</dbReference>
<evidence type="ECO:0000256" key="4">
    <source>
        <dbReference type="ARBA" id="ARBA00023242"/>
    </source>
</evidence>
<feature type="compositionally biased region" description="Polar residues" evidence="7">
    <location>
        <begin position="297"/>
        <end position="307"/>
    </location>
</feature>
<evidence type="ECO:0000256" key="3">
    <source>
        <dbReference type="ARBA" id="ARBA00022552"/>
    </source>
</evidence>
<protein>
    <recommendedName>
        <fullName evidence="6">PinX1-related protein 1</fullName>
    </recommendedName>
</protein>
<evidence type="ECO:0000256" key="5">
    <source>
        <dbReference type="ARBA" id="ARBA00038007"/>
    </source>
</evidence>
<keyword evidence="10" id="KW-1185">Reference proteome</keyword>
<dbReference type="Proteomes" id="UP000307440">
    <property type="component" value="Unassembled WGS sequence"/>
</dbReference>
<dbReference type="PANTHER" id="PTHR23149:SF31">
    <property type="entry name" value="PROTEIN PXR1"/>
    <property type="match status" value="1"/>
</dbReference>
<evidence type="ECO:0000256" key="6">
    <source>
        <dbReference type="ARBA" id="ARBA00041961"/>
    </source>
</evidence>
<dbReference type="InterPro" id="IPR000467">
    <property type="entry name" value="G_patch_dom"/>
</dbReference>
<dbReference type="PROSITE" id="PS50174">
    <property type="entry name" value="G_PATCH"/>
    <property type="match status" value="1"/>
</dbReference>
<dbReference type="OrthoDB" id="29523at2759"/>
<feature type="region of interest" description="Disordered" evidence="7">
    <location>
        <begin position="125"/>
        <end position="194"/>
    </location>
</feature>
<dbReference type="AlphaFoldDB" id="A0A5C3KSU0"/>
<comment type="similarity">
    <text evidence="5">Belongs to the PINX1 family.</text>
</comment>
<comment type="subcellular location">
    <subcellularLocation>
        <location evidence="1">Nucleus</location>
        <location evidence="1">Nucleolus</location>
    </subcellularLocation>
</comment>
<keyword evidence="2" id="KW-0690">Ribosome biogenesis</keyword>
<evidence type="ECO:0000259" key="8">
    <source>
        <dbReference type="PROSITE" id="PS50174"/>
    </source>
</evidence>
<dbReference type="GO" id="GO:0005730">
    <property type="term" value="C:nucleolus"/>
    <property type="evidence" value="ECO:0007669"/>
    <property type="project" value="UniProtKB-SubCell"/>
</dbReference>
<name>A0A5C3KSU0_COPMA</name>
<evidence type="ECO:0000256" key="7">
    <source>
        <dbReference type="SAM" id="MobiDB-lite"/>
    </source>
</evidence>
<dbReference type="GO" id="GO:0003676">
    <property type="term" value="F:nucleic acid binding"/>
    <property type="evidence" value="ECO:0007669"/>
    <property type="project" value="InterPro"/>
</dbReference>
<dbReference type="InterPro" id="IPR050656">
    <property type="entry name" value="PINX1"/>
</dbReference>
<feature type="region of interest" description="Disordered" evidence="7">
    <location>
        <begin position="364"/>
        <end position="454"/>
    </location>
</feature>
<feature type="domain" description="G-patch" evidence="8">
    <location>
        <begin position="25"/>
        <end position="71"/>
    </location>
</feature>
<feature type="compositionally biased region" description="Basic and acidic residues" evidence="7">
    <location>
        <begin position="396"/>
        <end position="414"/>
    </location>
</feature>
<dbReference type="EMBL" id="ML210214">
    <property type="protein sequence ID" value="TFK23679.1"/>
    <property type="molecule type" value="Genomic_DNA"/>
</dbReference>
<evidence type="ECO:0000256" key="2">
    <source>
        <dbReference type="ARBA" id="ARBA00022517"/>
    </source>
</evidence>
<feature type="compositionally biased region" description="Basic residues" evidence="7">
    <location>
        <begin position="139"/>
        <end position="154"/>
    </location>
</feature>
<evidence type="ECO:0000256" key="1">
    <source>
        <dbReference type="ARBA" id="ARBA00004604"/>
    </source>
</evidence>
<keyword evidence="3" id="KW-0698">rRNA processing</keyword>
<feature type="compositionally biased region" description="Low complexity" evidence="7">
    <location>
        <begin position="181"/>
        <end position="194"/>
    </location>
</feature>
<organism evidence="9 10">
    <name type="scientific">Coprinopsis marcescibilis</name>
    <name type="common">Agaric fungus</name>
    <name type="synonym">Psathyrella marcescibilis</name>
    <dbReference type="NCBI Taxonomy" id="230819"/>
    <lineage>
        <taxon>Eukaryota</taxon>
        <taxon>Fungi</taxon>
        <taxon>Dikarya</taxon>
        <taxon>Basidiomycota</taxon>
        <taxon>Agaricomycotina</taxon>
        <taxon>Agaricomycetes</taxon>
        <taxon>Agaricomycetidae</taxon>
        <taxon>Agaricales</taxon>
        <taxon>Agaricineae</taxon>
        <taxon>Psathyrellaceae</taxon>
        <taxon>Coprinopsis</taxon>
    </lineage>
</organism>
<dbReference type="STRING" id="230819.A0A5C3KSU0"/>
<reference evidence="9 10" key="1">
    <citation type="journal article" date="2019" name="Nat. Ecol. Evol.">
        <title>Megaphylogeny resolves global patterns of mushroom evolution.</title>
        <authorList>
            <person name="Varga T."/>
            <person name="Krizsan K."/>
            <person name="Foldi C."/>
            <person name="Dima B."/>
            <person name="Sanchez-Garcia M."/>
            <person name="Sanchez-Ramirez S."/>
            <person name="Szollosi G.J."/>
            <person name="Szarkandi J.G."/>
            <person name="Papp V."/>
            <person name="Albert L."/>
            <person name="Andreopoulos W."/>
            <person name="Angelini C."/>
            <person name="Antonin V."/>
            <person name="Barry K.W."/>
            <person name="Bougher N.L."/>
            <person name="Buchanan P."/>
            <person name="Buyck B."/>
            <person name="Bense V."/>
            <person name="Catcheside P."/>
            <person name="Chovatia M."/>
            <person name="Cooper J."/>
            <person name="Damon W."/>
            <person name="Desjardin D."/>
            <person name="Finy P."/>
            <person name="Geml J."/>
            <person name="Haridas S."/>
            <person name="Hughes K."/>
            <person name="Justo A."/>
            <person name="Karasinski D."/>
            <person name="Kautmanova I."/>
            <person name="Kiss B."/>
            <person name="Kocsube S."/>
            <person name="Kotiranta H."/>
            <person name="LaButti K.M."/>
            <person name="Lechner B.E."/>
            <person name="Liimatainen K."/>
            <person name="Lipzen A."/>
            <person name="Lukacs Z."/>
            <person name="Mihaltcheva S."/>
            <person name="Morgado L.N."/>
            <person name="Niskanen T."/>
            <person name="Noordeloos M.E."/>
            <person name="Ohm R.A."/>
            <person name="Ortiz-Santana B."/>
            <person name="Ovrebo C."/>
            <person name="Racz N."/>
            <person name="Riley R."/>
            <person name="Savchenko A."/>
            <person name="Shiryaev A."/>
            <person name="Soop K."/>
            <person name="Spirin V."/>
            <person name="Szebenyi C."/>
            <person name="Tomsovsky M."/>
            <person name="Tulloss R.E."/>
            <person name="Uehling J."/>
            <person name="Grigoriev I.V."/>
            <person name="Vagvolgyi C."/>
            <person name="Papp T."/>
            <person name="Martin F.M."/>
            <person name="Miettinen O."/>
            <person name="Hibbett D.S."/>
            <person name="Nagy L.G."/>
        </authorList>
    </citation>
    <scope>NUCLEOTIDE SEQUENCE [LARGE SCALE GENOMIC DNA]</scope>
    <source>
        <strain evidence="9 10">CBS 121175</strain>
    </source>
</reference>
<sequence length="454" mass="49757">MGLSGRKTKQRIGSDPRNLAWADDAARFGSSYLSKFGWDASKGLGAEGEGRKTHLTVAHKLDMMGIGAAHQKDPNGIAWKQNRDFENLLKRLNASEGSTAEEGTPVAGFTQASASVEVTETEVAMEVVEGETEKEQKKREKKEKKKAKEGKKSKKDKDGKKRKRGDDDEGEISDAAKRIKTTSIEQSTTTTTQIVVEAAQVDVVQPRKPVAPPRYRAHRARAIAAKTISSKSAAHISEILGIAPSGSENTSSTPTPDPNQGKLTVISEDAPELEKITTSKKSVADYFKERLLAKANKSGTPASNVSTPIPVASMEDDEAEKKPRGGLGFSRFSWEKHEENNTVAIGMSKFGSLMSSAFLASTVSISQETSTVVEVKKESDDDEPSDRDERKRRRKEEKATKKAEKAARKAEKENKKKQKGVKQESSLPRDLEETPEVSEKTSKTHKKHKKDPRS</sequence>
<feature type="region of interest" description="Disordered" evidence="7">
    <location>
        <begin position="243"/>
        <end position="270"/>
    </location>
</feature>
<gene>
    <name evidence="9" type="ORF">FA15DRAFT_620461</name>
</gene>
<proteinExistence type="inferred from homology"/>
<dbReference type="GO" id="GO:0006364">
    <property type="term" value="P:rRNA processing"/>
    <property type="evidence" value="ECO:0007669"/>
    <property type="project" value="UniProtKB-KW"/>
</dbReference>